<name>A0ABV4EKV8_BREEP</name>
<sequence>MSAQNSSSESGLNQELGVLVGFDGSELAAQAVRYGAIEAERRKTVLTVVTAYELPTMIYPNMASIPSEPEDDKAKTAAEKTLTEAVELLRDYNGEKSFRTAPGNSAGVLVTLSADAEIVIVGARGRGGFMGRVLGSVSTALPAHSHCPTIVVPERSTPASADNGPVVVAVDGSDAGRVAMFTAAATADARKSELELVAVLPAGEEWLYWYPDLELSAEVTSRRQKQLTEGLEREAATLSEQFPDLKVTTSVPVGDPTETLVEISSRAQLTVLGTRGRETDPQRSAGIRLARGPQPHRRSGHGGAELISSAGQIS</sequence>
<evidence type="ECO:0000259" key="3">
    <source>
        <dbReference type="Pfam" id="PF00582"/>
    </source>
</evidence>
<gene>
    <name evidence="4" type="ORF">ABH903_002011</name>
</gene>
<organism evidence="4 5">
    <name type="scientific">Brevibacterium epidermidis</name>
    <dbReference type="NCBI Taxonomy" id="1698"/>
    <lineage>
        <taxon>Bacteria</taxon>
        <taxon>Bacillati</taxon>
        <taxon>Actinomycetota</taxon>
        <taxon>Actinomycetes</taxon>
        <taxon>Micrococcales</taxon>
        <taxon>Brevibacteriaceae</taxon>
        <taxon>Brevibacterium</taxon>
    </lineage>
</organism>
<keyword evidence="5" id="KW-1185">Reference proteome</keyword>
<protein>
    <submittedName>
        <fullName evidence="4">Nucleotide-binding universal stress UspA family protein</fullName>
    </submittedName>
</protein>
<evidence type="ECO:0000256" key="1">
    <source>
        <dbReference type="ARBA" id="ARBA00008791"/>
    </source>
</evidence>
<feature type="domain" description="UspA" evidence="3">
    <location>
        <begin position="18"/>
        <end position="153"/>
    </location>
</feature>
<dbReference type="PANTHER" id="PTHR46268">
    <property type="entry name" value="STRESS RESPONSE PROTEIN NHAX"/>
    <property type="match status" value="1"/>
</dbReference>
<proteinExistence type="inferred from homology"/>
<dbReference type="InterPro" id="IPR014729">
    <property type="entry name" value="Rossmann-like_a/b/a_fold"/>
</dbReference>
<feature type="domain" description="UspA" evidence="3">
    <location>
        <begin position="165"/>
        <end position="278"/>
    </location>
</feature>
<dbReference type="PRINTS" id="PR01438">
    <property type="entry name" value="UNVRSLSTRESS"/>
</dbReference>
<reference evidence="4 5" key="1">
    <citation type="submission" date="2024-07" db="EMBL/GenBank/DDBJ databases">
        <title>Mealworm larvae gut microbial communities from Newark, Delaware, USA.</title>
        <authorList>
            <person name="Blenner M."/>
        </authorList>
    </citation>
    <scope>NUCLEOTIDE SEQUENCE [LARGE SCALE GENOMIC DNA]</scope>
    <source>
        <strain evidence="4 5">UD i117</strain>
    </source>
</reference>
<dbReference type="Proteomes" id="UP001565435">
    <property type="component" value="Unassembled WGS sequence"/>
</dbReference>
<comment type="similarity">
    <text evidence="1">Belongs to the universal stress protein A family.</text>
</comment>
<comment type="caution">
    <text evidence="4">The sequence shown here is derived from an EMBL/GenBank/DDBJ whole genome shotgun (WGS) entry which is preliminary data.</text>
</comment>
<dbReference type="InterPro" id="IPR006016">
    <property type="entry name" value="UspA"/>
</dbReference>
<dbReference type="Gene3D" id="3.40.50.620">
    <property type="entry name" value="HUPs"/>
    <property type="match status" value="2"/>
</dbReference>
<feature type="region of interest" description="Disordered" evidence="2">
    <location>
        <begin position="276"/>
        <end position="314"/>
    </location>
</feature>
<evidence type="ECO:0000256" key="2">
    <source>
        <dbReference type="SAM" id="MobiDB-lite"/>
    </source>
</evidence>
<evidence type="ECO:0000313" key="5">
    <source>
        <dbReference type="Proteomes" id="UP001565435"/>
    </source>
</evidence>
<dbReference type="InterPro" id="IPR006015">
    <property type="entry name" value="Universal_stress_UspA"/>
</dbReference>
<evidence type="ECO:0000313" key="4">
    <source>
        <dbReference type="EMBL" id="MEY9258988.1"/>
    </source>
</evidence>
<dbReference type="SUPFAM" id="SSF52402">
    <property type="entry name" value="Adenine nucleotide alpha hydrolases-like"/>
    <property type="match status" value="2"/>
</dbReference>
<dbReference type="RefSeq" id="WP_370036337.1">
    <property type="nucleotide sequence ID" value="NZ_JBGBYS010000010.1"/>
</dbReference>
<accession>A0ABV4EKV8</accession>
<dbReference type="PANTHER" id="PTHR46268:SF6">
    <property type="entry name" value="UNIVERSAL STRESS PROTEIN UP12"/>
    <property type="match status" value="1"/>
</dbReference>
<dbReference type="EMBL" id="JBGBYS010000010">
    <property type="protein sequence ID" value="MEY9258988.1"/>
    <property type="molecule type" value="Genomic_DNA"/>
</dbReference>
<dbReference type="Pfam" id="PF00582">
    <property type="entry name" value="Usp"/>
    <property type="match status" value="2"/>
</dbReference>